<sequence length="392" mass="41519">MAAEGEDLLRQRLAELGPKPWHASGSLQPPQGSLTLSFEHEGRISLPLGAEPPPDDALQALQALLAAASPSPFAKQASLFGWGIYVGCRGKTVVDPSYRAALELAPGAFESGVALPPTGVLAEAAAVLAPDARDMCAELIKLNIYGPGAFFKAHRDTPMGAKHVGSLVVCLPCGPHQGGDLVLRHQGQEHRWSTAEAVAGAAAGAPHLQWCAFFADVEHEVLPVSAGYRLTFSYNLYSAPRPPAAKAGGKRKAGEQRGLPTTRASLAAAAHAPELSADRDAPGAVAALRTLLADSTWHPGGGKLGVILRHKYAAGLEGLRDNMFPAALKGRDRLLYAMFASCGLEVRTSPIFKGWEEPEDYDPYEDAMAGLQFRGEQGPLPTREEWYLQASG</sequence>
<dbReference type="InterPro" id="IPR005123">
    <property type="entry name" value="Oxoglu/Fe-dep_dioxygenase_dom"/>
</dbReference>
<protein>
    <submittedName>
        <fullName evidence="3">2OG-Fe(II) oxygenase family</fullName>
    </submittedName>
</protein>
<keyword evidence="4" id="KW-1185">Reference proteome</keyword>
<keyword evidence="1" id="KW-0479">Metal-binding</keyword>
<accession>A0A2P6TPG5</accession>
<comment type="similarity">
    <text evidence="1">Belongs to the iron/ascorbate-dependent oxidoreductase family.</text>
</comment>
<dbReference type="EMBL" id="LHPG02000009">
    <property type="protein sequence ID" value="PRW55927.1"/>
    <property type="molecule type" value="Genomic_DNA"/>
</dbReference>
<reference evidence="3 4" key="1">
    <citation type="journal article" date="2018" name="Plant J.">
        <title>Genome sequences of Chlorella sorokiniana UTEX 1602 and Micractinium conductrix SAG 241.80: implications to maltose excretion by a green alga.</title>
        <authorList>
            <person name="Arriola M.B."/>
            <person name="Velmurugan N."/>
            <person name="Zhang Y."/>
            <person name="Plunkett M.H."/>
            <person name="Hondzo H."/>
            <person name="Barney B.M."/>
        </authorList>
    </citation>
    <scope>NUCLEOTIDE SEQUENCE [LARGE SCALE GENOMIC DNA]</scope>
    <source>
        <strain evidence="4">UTEX 1602</strain>
    </source>
</reference>
<keyword evidence="1" id="KW-0408">Iron</keyword>
<proteinExistence type="inferred from homology"/>
<dbReference type="Proteomes" id="UP000239899">
    <property type="component" value="Unassembled WGS sequence"/>
</dbReference>
<feature type="domain" description="Fe2OG dioxygenase" evidence="2">
    <location>
        <begin position="136"/>
        <end position="238"/>
    </location>
</feature>
<evidence type="ECO:0000259" key="2">
    <source>
        <dbReference type="PROSITE" id="PS51471"/>
    </source>
</evidence>
<dbReference type="Gene3D" id="2.60.120.620">
    <property type="entry name" value="q2cbj1_9rhob like domain"/>
    <property type="match status" value="1"/>
</dbReference>
<name>A0A2P6TPG5_CHLSO</name>
<dbReference type="Pfam" id="PF13640">
    <property type="entry name" value="2OG-FeII_Oxy_3"/>
    <property type="match status" value="1"/>
</dbReference>
<dbReference type="OrthoDB" id="542426at2759"/>
<gene>
    <name evidence="3" type="ORF">C2E21_5076</name>
</gene>
<organism evidence="3 4">
    <name type="scientific">Chlorella sorokiniana</name>
    <name type="common">Freshwater green alga</name>
    <dbReference type="NCBI Taxonomy" id="3076"/>
    <lineage>
        <taxon>Eukaryota</taxon>
        <taxon>Viridiplantae</taxon>
        <taxon>Chlorophyta</taxon>
        <taxon>core chlorophytes</taxon>
        <taxon>Trebouxiophyceae</taxon>
        <taxon>Chlorellales</taxon>
        <taxon>Chlorellaceae</taxon>
        <taxon>Chlorella clade</taxon>
        <taxon>Chlorella</taxon>
    </lineage>
</organism>
<dbReference type="GO" id="GO:0046872">
    <property type="term" value="F:metal ion binding"/>
    <property type="evidence" value="ECO:0007669"/>
    <property type="project" value="UniProtKB-KW"/>
</dbReference>
<dbReference type="PANTHER" id="PTHR33099:SF7">
    <property type="entry name" value="MYND-TYPE DOMAIN-CONTAINING PROTEIN"/>
    <property type="match status" value="1"/>
</dbReference>
<evidence type="ECO:0000313" key="4">
    <source>
        <dbReference type="Proteomes" id="UP000239899"/>
    </source>
</evidence>
<evidence type="ECO:0000256" key="1">
    <source>
        <dbReference type="RuleBase" id="RU003682"/>
    </source>
</evidence>
<dbReference type="AlphaFoldDB" id="A0A2P6TPG5"/>
<comment type="caution">
    <text evidence="3">The sequence shown here is derived from an EMBL/GenBank/DDBJ whole genome shotgun (WGS) entry which is preliminary data.</text>
</comment>
<evidence type="ECO:0000313" key="3">
    <source>
        <dbReference type="EMBL" id="PRW55927.1"/>
    </source>
</evidence>
<dbReference type="GO" id="GO:0016491">
    <property type="term" value="F:oxidoreductase activity"/>
    <property type="evidence" value="ECO:0007669"/>
    <property type="project" value="UniProtKB-KW"/>
</dbReference>
<dbReference type="PANTHER" id="PTHR33099">
    <property type="entry name" value="FE2OG DIOXYGENASE DOMAIN-CONTAINING PROTEIN"/>
    <property type="match status" value="1"/>
</dbReference>
<keyword evidence="1" id="KW-0560">Oxidoreductase</keyword>
<dbReference type="InterPro" id="IPR044862">
    <property type="entry name" value="Pro_4_hyd_alph_FE2OG_OXY"/>
</dbReference>
<dbReference type="PROSITE" id="PS51471">
    <property type="entry name" value="FE2OG_OXY"/>
    <property type="match status" value="1"/>
</dbReference>